<name>A0A815YCG7_9BILA</name>
<evidence type="ECO:0000259" key="1">
    <source>
        <dbReference type="Pfam" id="PF21348"/>
    </source>
</evidence>
<dbReference type="Pfam" id="PF21348">
    <property type="entry name" value="RGL11_C"/>
    <property type="match status" value="1"/>
</dbReference>
<gene>
    <name evidence="3" type="ORF">GIL414_LOCUS67843</name>
    <name evidence="2" type="ORF">KQP761_LOCUS18969</name>
</gene>
<protein>
    <recommendedName>
        <fullName evidence="1">Rhamnogalacturonan lyase family 11 C-terminal domain-containing protein</fullName>
    </recommendedName>
</protein>
<dbReference type="InterPro" id="IPR049366">
    <property type="entry name" value="RGL11_C"/>
</dbReference>
<dbReference type="InterPro" id="IPR034641">
    <property type="entry name" value="RGL11"/>
</dbReference>
<dbReference type="OrthoDB" id="3665757at2759"/>
<dbReference type="AlphaFoldDB" id="A0A815YCG7"/>
<proteinExistence type="predicted"/>
<evidence type="ECO:0000313" key="3">
    <source>
        <dbReference type="EMBL" id="CAF5176458.1"/>
    </source>
</evidence>
<dbReference type="PANTHER" id="PTHR43118">
    <property type="entry name" value="RHAMNOGALACTURONAN LYASE (EUROFUNG)"/>
    <property type="match status" value="1"/>
</dbReference>
<comment type="caution">
    <text evidence="2">The sequence shown here is derived from an EMBL/GenBank/DDBJ whole genome shotgun (WGS) entry which is preliminary data.</text>
</comment>
<reference evidence="2" key="1">
    <citation type="submission" date="2021-02" db="EMBL/GenBank/DDBJ databases">
        <authorList>
            <person name="Nowell W R."/>
        </authorList>
    </citation>
    <scope>NUCLEOTIDE SEQUENCE</scope>
</reference>
<accession>A0A815YCG7</accession>
<sequence>MYDCKGIQIAANRPSMNFGIWWYGDLSRELLDGTKLDKWDYSRNATSRLFTFYQHAGATGSNSSNANPALVADLLGDWREETIYRSYDNTKLLLFTTVIPTNTRIYTLMHDPQYRVAIAWQNSAYNQPPHPGFYLGTNMSTPHQPNIVLV</sequence>
<dbReference type="EMBL" id="CAJNOW010009677">
    <property type="protein sequence ID" value="CAF1568689.1"/>
    <property type="molecule type" value="Genomic_DNA"/>
</dbReference>
<dbReference type="Proteomes" id="UP000663834">
    <property type="component" value="Unassembled WGS sequence"/>
</dbReference>
<evidence type="ECO:0000313" key="2">
    <source>
        <dbReference type="EMBL" id="CAF1568689.1"/>
    </source>
</evidence>
<evidence type="ECO:0000313" key="4">
    <source>
        <dbReference type="Proteomes" id="UP000663834"/>
    </source>
</evidence>
<dbReference type="Proteomes" id="UP000681720">
    <property type="component" value="Unassembled WGS sequence"/>
</dbReference>
<dbReference type="PANTHER" id="PTHR43118:SF1">
    <property type="entry name" value="RHAMNOGALACTURONAN LYASE (EUROFUNG)"/>
    <property type="match status" value="1"/>
</dbReference>
<dbReference type="EMBL" id="CAJOBJ010326798">
    <property type="protein sequence ID" value="CAF5176458.1"/>
    <property type="molecule type" value="Genomic_DNA"/>
</dbReference>
<organism evidence="2 4">
    <name type="scientific">Rotaria magnacalcarata</name>
    <dbReference type="NCBI Taxonomy" id="392030"/>
    <lineage>
        <taxon>Eukaryota</taxon>
        <taxon>Metazoa</taxon>
        <taxon>Spiralia</taxon>
        <taxon>Gnathifera</taxon>
        <taxon>Rotifera</taxon>
        <taxon>Eurotatoria</taxon>
        <taxon>Bdelloidea</taxon>
        <taxon>Philodinida</taxon>
        <taxon>Philodinidae</taxon>
        <taxon>Rotaria</taxon>
    </lineage>
</organism>
<feature type="domain" description="Rhamnogalacturonan lyase family 11 C-terminal" evidence="1">
    <location>
        <begin position="1"/>
        <end position="145"/>
    </location>
</feature>